<dbReference type="PANTHER" id="PTHR13964">
    <property type="entry name" value="RBP-RELATED"/>
    <property type="match status" value="1"/>
</dbReference>
<feature type="compositionally biased region" description="Basic and acidic residues" evidence="9">
    <location>
        <begin position="234"/>
        <end position="244"/>
    </location>
</feature>
<keyword evidence="8" id="KW-0539">Nucleus</keyword>
<sequence>MLLLLCCPAYCLQDEVVAVSEKVVVKLDDLLKWACSDFSTWTRGLGAVPLKSAKRKELEMNRQKEALHHYRQCTLNMGLNFKDVLKEKADLGGDDDDDDDIKVIILSYPQYCRYQSMLKRIQDRSSSWLVDEFVMALGGIAILNESTRILYCRDTFDHPALIENESICDEFAPNLKGRPRKKKPGSQRRDSQALNGLKDSNDDSDGKNIAKSKCESKTMMAKPKNNNSNCKNITSHEKTKTASGDECRAEEQAFLVELYKYMKERSTPIERIPYLGFKQINLWTMFQAAQKLGGYEAITARRQWKHIYDELGGNPGSTSAATCTRRHYERLILPYERYIKGEEDKPLPPVKPRKQDNSPQESESKMKVVGTKRKIEQNRKGKKEKDATQKIKDSSGVTLAKEGSQEIDSPKHGVASTQEMAVDQLQKETEGQQCHISADGPDVKGSRLEEKMASLTNKASNDKSKEKEAQQLFLPPGPTIHSGDVNTQNASEGQPSLETEITTTTCQEIKSPKNATETLGDELQQNSTNIDTAETYAHVSTKNNGLDQGSGETTEYIANCSIKVDQSPKEELETQVGNNQLQNAHRQQQVQTARIATNPSPEVNTEKQEFISVKNEPSPSYMPLVYSRGNPGIMSPLAKKKLLSQVSGALPNNYSLGTPPPLISSKKIVDSGEEMVTTEANFLQGSSSDTMTINRPSVIQHAHSFQKRHTDERKSSSEAFQHDGLNKLSDSESGYLSNHHFNSLDSYKSSVPYPFYSESQDNESCERRLPQPSHVSSFLADFYSSPHLHSLYRHTEHHLNNDQTSKYLSNIQKDKSSSFVQHKNQEKMYLNYLSTLHQQEKRCQLKPPTDDQPTDLSLPKLKKTISKNFVNNTPYLSIHPENKHTSASRLVSNSDCKPKSCRVPPMTISTNKKTSEQTVQLSGKLEEVVRPIMSSKGSSQIIGTTKPIKRNREDFDNGNNESPERKLRAVSPLLSSKDKALKEKASDLEGECSKMLPSGSILEGHKFPMPTPIFPGLYPGAFVSQVQDMCDGLGSRFPAGYAHPLQYLKNQAVLSPLMQPLAIHSFMIPAMQRQILASGTNPQLYRHLSAAATPVAASYGDLLHHSLYPLAALNPQAAYSSSQVSSVHPSTKL</sequence>
<dbReference type="Proteomes" id="UP000314986">
    <property type="component" value="Unassembled WGS sequence"/>
</dbReference>
<comment type="similarity">
    <text evidence="2">Belongs to the ARID5B family.</text>
</comment>
<evidence type="ECO:0000256" key="6">
    <source>
        <dbReference type="ARBA" id="ARBA00023159"/>
    </source>
</evidence>
<feature type="compositionally biased region" description="Basic and acidic residues" evidence="9">
    <location>
        <begin position="460"/>
        <end position="469"/>
    </location>
</feature>
<organism evidence="11 12">
    <name type="scientific">Callorhinchus milii</name>
    <name type="common">Ghost shark</name>
    <dbReference type="NCBI Taxonomy" id="7868"/>
    <lineage>
        <taxon>Eukaryota</taxon>
        <taxon>Metazoa</taxon>
        <taxon>Chordata</taxon>
        <taxon>Craniata</taxon>
        <taxon>Vertebrata</taxon>
        <taxon>Chondrichthyes</taxon>
        <taxon>Holocephali</taxon>
        <taxon>Chimaeriformes</taxon>
        <taxon>Callorhinchidae</taxon>
        <taxon>Callorhinchus</taxon>
    </lineage>
</organism>
<evidence type="ECO:0000313" key="12">
    <source>
        <dbReference type="Proteomes" id="UP000314986"/>
    </source>
</evidence>
<evidence type="ECO:0000313" key="11">
    <source>
        <dbReference type="Ensembl" id="ENSCMIP00000047645.1"/>
    </source>
</evidence>
<feature type="compositionally biased region" description="Basic and acidic residues" evidence="9">
    <location>
        <begin position="708"/>
        <end position="725"/>
    </location>
</feature>
<evidence type="ECO:0000256" key="2">
    <source>
        <dbReference type="ARBA" id="ARBA00010608"/>
    </source>
</evidence>
<dbReference type="PANTHER" id="PTHR13964:SF37">
    <property type="entry name" value="AT-RICH INTERACTIVE DOMAIN-CONTAINING PROTEIN 5B"/>
    <property type="match status" value="1"/>
</dbReference>
<dbReference type="FunFam" id="1.10.150.60:FF:000004">
    <property type="entry name" value="AT-rich interactive domain-containing protein 5B"/>
    <property type="match status" value="1"/>
</dbReference>
<keyword evidence="6" id="KW-0010">Activator</keyword>
<dbReference type="STRING" id="7868.ENSCMIP00000047645"/>
<evidence type="ECO:0000256" key="4">
    <source>
        <dbReference type="ARBA" id="ARBA00023015"/>
    </source>
</evidence>
<feature type="compositionally biased region" description="Polar residues" evidence="9">
    <location>
        <begin position="224"/>
        <end position="233"/>
    </location>
</feature>
<evidence type="ECO:0000256" key="5">
    <source>
        <dbReference type="ARBA" id="ARBA00023125"/>
    </source>
</evidence>
<dbReference type="InterPro" id="IPR036431">
    <property type="entry name" value="ARID_dom_sf"/>
</dbReference>
<keyword evidence="4" id="KW-0805">Transcription regulation</keyword>
<reference evidence="11" key="4">
    <citation type="submission" date="2025-08" db="UniProtKB">
        <authorList>
            <consortium name="Ensembl"/>
        </authorList>
    </citation>
    <scope>IDENTIFICATION</scope>
</reference>
<dbReference type="AlphaFoldDB" id="A0A4W3KIN6"/>
<feature type="compositionally biased region" description="Basic and acidic residues" evidence="9">
    <location>
        <begin position="373"/>
        <end position="393"/>
    </location>
</feature>
<keyword evidence="5" id="KW-0238">DNA-binding</keyword>
<dbReference type="InterPro" id="IPR030408">
    <property type="entry name" value="ARID5B_ARID/BRIGHT_DNA-bd"/>
</dbReference>
<dbReference type="Gene3D" id="1.10.150.60">
    <property type="entry name" value="ARID DNA-binding domain"/>
    <property type="match status" value="1"/>
</dbReference>
<feature type="compositionally biased region" description="Basic residues" evidence="9">
    <location>
        <begin position="177"/>
        <end position="186"/>
    </location>
</feature>
<name>A0A4W3KIN6_CALMI</name>
<feature type="region of interest" description="Disordered" evidence="9">
    <location>
        <begin position="173"/>
        <end position="244"/>
    </location>
</feature>
<dbReference type="PROSITE" id="PS51011">
    <property type="entry name" value="ARID"/>
    <property type="match status" value="1"/>
</dbReference>
<dbReference type="SMART" id="SM00501">
    <property type="entry name" value="BRIGHT"/>
    <property type="match status" value="1"/>
</dbReference>
<dbReference type="CDD" id="cd16885">
    <property type="entry name" value="ARID_ARID5B"/>
    <property type="match status" value="1"/>
</dbReference>
<feature type="compositionally biased region" description="Polar residues" evidence="9">
    <location>
        <begin position="885"/>
        <end position="895"/>
    </location>
</feature>
<feature type="region of interest" description="Disordered" evidence="9">
    <location>
        <begin position="884"/>
        <end position="908"/>
    </location>
</feature>
<dbReference type="GeneTree" id="ENSGT00940000161078"/>
<reference evidence="12" key="3">
    <citation type="journal article" date="2014" name="Nature">
        <title>Elephant shark genome provides unique insights into gnathostome evolution.</title>
        <authorList>
            <consortium name="International Elephant Shark Genome Sequencing Consortium"/>
            <person name="Venkatesh B."/>
            <person name="Lee A.P."/>
            <person name="Ravi V."/>
            <person name="Maurya A.K."/>
            <person name="Lian M.M."/>
            <person name="Swann J.B."/>
            <person name="Ohta Y."/>
            <person name="Flajnik M.F."/>
            <person name="Sutoh Y."/>
            <person name="Kasahara M."/>
            <person name="Hoon S."/>
            <person name="Gangu V."/>
            <person name="Roy S.W."/>
            <person name="Irimia M."/>
            <person name="Korzh V."/>
            <person name="Kondrychyn I."/>
            <person name="Lim Z.W."/>
            <person name="Tay B.H."/>
            <person name="Tohari S."/>
            <person name="Kong K.W."/>
            <person name="Ho S."/>
            <person name="Lorente-Galdos B."/>
            <person name="Quilez J."/>
            <person name="Marques-Bonet T."/>
            <person name="Raney B.J."/>
            <person name="Ingham P.W."/>
            <person name="Tay A."/>
            <person name="Hillier L.W."/>
            <person name="Minx P."/>
            <person name="Boehm T."/>
            <person name="Wilson R.K."/>
            <person name="Brenner S."/>
            <person name="Warren W.C."/>
        </authorList>
    </citation>
    <scope>NUCLEOTIDE SEQUENCE [LARGE SCALE GENOMIC DNA]</scope>
</reference>
<reference evidence="12" key="2">
    <citation type="journal article" date="2007" name="PLoS Biol.">
        <title>Survey sequencing and comparative analysis of the elephant shark (Callorhinchus milii) genome.</title>
        <authorList>
            <person name="Venkatesh B."/>
            <person name="Kirkness E.F."/>
            <person name="Loh Y.H."/>
            <person name="Halpern A.L."/>
            <person name="Lee A.P."/>
            <person name="Johnson J."/>
            <person name="Dandona N."/>
            <person name="Viswanathan L.D."/>
            <person name="Tay A."/>
            <person name="Venter J.C."/>
            <person name="Strausberg R.L."/>
            <person name="Brenner S."/>
        </authorList>
    </citation>
    <scope>NUCLEOTIDE SEQUENCE [LARGE SCALE GENOMIC DNA]</scope>
</reference>
<protein>
    <recommendedName>
        <fullName evidence="3">AT-rich interactive domain-containing protein 5B</fullName>
    </recommendedName>
</protein>
<dbReference type="GO" id="GO:0000976">
    <property type="term" value="F:transcription cis-regulatory region binding"/>
    <property type="evidence" value="ECO:0007669"/>
    <property type="project" value="TreeGrafter"/>
</dbReference>
<keyword evidence="12" id="KW-1185">Reference proteome</keyword>
<comment type="subcellular location">
    <subcellularLocation>
        <location evidence="1">Nucleus</location>
    </subcellularLocation>
</comment>
<dbReference type="Ensembl" id="ENSCMIT00000048317.1">
    <property type="protein sequence ID" value="ENSCMIP00000047645.1"/>
    <property type="gene ID" value="ENSCMIG00000019510.1"/>
</dbReference>
<dbReference type="GO" id="GO:0006357">
    <property type="term" value="P:regulation of transcription by RNA polymerase II"/>
    <property type="evidence" value="ECO:0007669"/>
    <property type="project" value="TreeGrafter"/>
</dbReference>
<evidence type="ECO:0000256" key="8">
    <source>
        <dbReference type="ARBA" id="ARBA00023242"/>
    </source>
</evidence>
<keyword evidence="7" id="KW-0804">Transcription</keyword>
<dbReference type="InParanoid" id="A0A4W3KIN6"/>
<dbReference type="OMA" id="KAEGYQD"/>
<evidence type="ECO:0000256" key="1">
    <source>
        <dbReference type="ARBA" id="ARBA00004123"/>
    </source>
</evidence>
<reference evidence="11" key="5">
    <citation type="submission" date="2025-09" db="UniProtKB">
        <authorList>
            <consortium name="Ensembl"/>
        </authorList>
    </citation>
    <scope>IDENTIFICATION</scope>
</reference>
<feature type="region of interest" description="Disordered" evidence="9">
    <location>
        <begin position="702"/>
        <end position="726"/>
    </location>
</feature>
<dbReference type="SMART" id="SM01014">
    <property type="entry name" value="ARID"/>
    <property type="match status" value="1"/>
</dbReference>
<dbReference type="Pfam" id="PF01388">
    <property type="entry name" value="ARID"/>
    <property type="match status" value="1"/>
</dbReference>
<feature type="domain" description="ARID" evidence="10">
    <location>
        <begin position="248"/>
        <end position="340"/>
    </location>
</feature>
<reference evidence="12" key="1">
    <citation type="journal article" date="2006" name="Science">
        <title>Ancient noncoding elements conserved in the human genome.</title>
        <authorList>
            <person name="Venkatesh B."/>
            <person name="Kirkness E.F."/>
            <person name="Loh Y.H."/>
            <person name="Halpern A.L."/>
            <person name="Lee A.P."/>
            <person name="Johnson J."/>
            <person name="Dandona N."/>
            <person name="Viswanathan L.D."/>
            <person name="Tay A."/>
            <person name="Venter J.C."/>
            <person name="Strausberg R.L."/>
            <person name="Brenner S."/>
        </authorList>
    </citation>
    <scope>NUCLEOTIDE SEQUENCE [LARGE SCALE GENOMIC DNA]</scope>
</reference>
<dbReference type="InterPro" id="IPR051232">
    <property type="entry name" value="ARID/SWI1_ChromRemod"/>
</dbReference>
<evidence type="ECO:0000256" key="3">
    <source>
        <dbReference type="ARBA" id="ARBA00013841"/>
    </source>
</evidence>
<feature type="compositionally biased region" description="Basic and acidic residues" evidence="9">
    <location>
        <begin position="441"/>
        <end position="452"/>
    </location>
</feature>
<evidence type="ECO:0000259" key="10">
    <source>
        <dbReference type="PROSITE" id="PS51011"/>
    </source>
</evidence>
<dbReference type="InterPro" id="IPR001606">
    <property type="entry name" value="ARID_dom"/>
</dbReference>
<dbReference type="GO" id="GO:0005634">
    <property type="term" value="C:nucleus"/>
    <property type="evidence" value="ECO:0007669"/>
    <property type="project" value="UniProtKB-SubCell"/>
</dbReference>
<evidence type="ECO:0000256" key="9">
    <source>
        <dbReference type="SAM" id="MobiDB-lite"/>
    </source>
</evidence>
<dbReference type="FunCoup" id="A0A4W3KIN6">
    <property type="interactions" value="90"/>
</dbReference>
<accession>A0A4W3KIN6</accession>
<evidence type="ECO:0000256" key="7">
    <source>
        <dbReference type="ARBA" id="ARBA00023163"/>
    </source>
</evidence>
<feature type="compositionally biased region" description="Polar residues" evidence="9">
    <location>
        <begin position="484"/>
        <end position="497"/>
    </location>
</feature>
<dbReference type="SUPFAM" id="SSF46774">
    <property type="entry name" value="ARID-like"/>
    <property type="match status" value="1"/>
</dbReference>
<feature type="compositionally biased region" description="Basic and acidic residues" evidence="9">
    <location>
        <begin position="199"/>
        <end position="216"/>
    </location>
</feature>
<proteinExistence type="inferred from homology"/>
<feature type="region of interest" description="Disordered" evidence="9">
    <location>
        <begin position="342"/>
        <end position="499"/>
    </location>
</feature>